<dbReference type="GO" id="GO:0008999">
    <property type="term" value="F:protein-N-terminal-alanine acetyltransferase activity"/>
    <property type="evidence" value="ECO:0007669"/>
    <property type="project" value="TreeGrafter"/>
</dbReference>
<gene>
    <name evidence="2" type="ORF">HUT08_33680</name>
</gene>
<name>A0A7H8NGY3_9ACTN</name>
<dbReference type="PANTHER" id="PTHR43441">
    <property type="entry name" value="RIBOSOMAL-PROTEIN-SERINE ACETYLTRANSFERASE"/>
    <property type="match status" value="1"/>
</dbReference>
<protein>
    <submittedName>
        <fullName evidence="2">GNAT family N-acetyltransferase</fullName>
    </submittedName>
</protein>
<evidence type="ECO:0000259" key="1">
    <source>
        <dbReference type="Pfam" id="PF13302"/>
    </source>
</evidence>
<organism evidence="2 3">
    <name type="scientific">Streptomyces buecherae</name>
    <dbReference type="NCBI Taxonomy" id="2763006"/>
    <lineage>
        <taxon>Bacteria</taxon>
        <taxon>Bacillati</taxon>
        <taxon>Actinomycetota</taxon>
        <taxon>Actinomycetes</taxon>
        <taxon>Kitasatosporales</taxon>
        <taxon>Streptomycetaceae</taxon>
        <taxon>Streptomyces</taxon>
    </lineage>
</organism>
<dbReference type="SUPFAM" id="SSF55729">
    <property type="entry name" value="Acyl-CoA N-acyltransferases (Nat)"/>
    <property type="match status" value="1"/>
</dbReference>
<dbReference type="GO" id="GO:0005737">
    <property type="term" value="C:cytoplasm"/>
    <property type="evidence" value="ECO:0007669"/>
    <property type="project" value="TreeGrafter"/>
</dbReference>
<keyword evidence="2" id="KW-0808">Transferase</keyword>
<dbReference type="Gene3D" id="3.40.630.30">
    <property type="match status" value="1"/>
</dbReference>
<proteinExistence type="predicted"/>
<evidence type="ECO:0000313" key="3">
    <source>
        <dbReference type="Proteomes" id="UP000509303"/>
    </source>
</evidence>
<dbReference type="EMBL" id="CP054929">
    <property type="protein sequence ID" value="QKW53680.1"/>
    <property type="molecule type" value="Genomic_DNA"/>
</dbReference>
<dbReference type="InterPro" id="IPR051908">
    <property type="entry name" value="Ribosomal_N-acetyltransferase"/>
</dbReference>
<evidence type="ECO:0000313" key="2">
    <source>
        <dbReference type="EMBL" id="QKW53680.1"/>
    </source>
</evidence>
<dbReference type="InterPro" id="IPR000182">
    <property type="entry name" value="GNAT_dom"/>
</dbReference>
<feature type="domain" description="N-acetyltransferase" evidence="1">
    <location>
        <begin position="17"/>
        <end position="159"/>
    </location>
</feature>
<dbReference type="Pfam" id="PF13302">
    <property type="entry name" value="Acetyltransf_3"/>
    <property type="match status" value="1"/>
</dbReference>
<dbReference type="RefSeq" id="WP_176165385.1">
    <property type="nucleotide sequence ID" value="NZ_CP054929.1"/>
</dbReference>
<dbReference type="InterPro" id="IPR016181">
    <property type="entry name" value="Acyl_CoA_acyltransferase"/>
</dbReference>
<dbReference type="GO" id="GO:1990189">
    <property type="term" value="F:protein N-terminal-serine acetyltransferase activity"/>
    <property type="evidence" value="ECO:0007669"/>
    <property type="project" value="TreeGrafter"/>
</dbReference>
<dbReference type="PANTHER" id="PTHR43441:SF10">
    <property type="entry name" value="ACETYLTRANSFERASE"/>
    <property type="match status" value="1"/>
</dbReference>
<reference evidence="2 3" key="1">
    <citation type="submission" date="2020-06" db="EMBL/GenBank/DDBJ databases">
        <title>Genome mining for natural products.</title>
        <authorList>
            <person name="Zhang B."/>
            <person name="Shi J."/>
            <person name="Ge H."/>
        </authorList>
    </citation>
    <scope>NUCLEOTIDE SEQUENCE [LARGE SCALE GENOMIC DNA]</scope>
    <source>
        <strain evidence="2 3">NA00687</strain>
    </source>
</reference>
<dbReference type="Proteomes" id="UP000509303">
    <property type="component" value="Chromosome"/>
</dbReference>
<keyword evidence="3" id="KW-1185">Reference proteome</keyword>
<sequence length="182" mass="19444">MTVPTPWPAAAPLTTPRLRLEPLRRAHAREAVGVFDDVRLHTWTGGAPSSLARLEARYARQEAGRSPDGSQGWLNWMLRRRADGQVVGTVQATLNRPATGGLEASLAWVVGVPYQGSGYAREGALAMASWLRNQGVTGLVAHIHPRHDASMAIARALGLTASDAVVDGEIRWSTTGGPRATP</sequence>
<dbReference type="AlphaFoldDB" id="A0A7H8NGY3"/>
<accession>A0A7H8NGY3</accession>